<dbReference type="Proteomes" id="UP001362999">
    <property type="component" value="Unassembled WGS sequence"/>
</dbReference>
<proteinExistence type="predicted"/>
<dbReference type="InterPro" id="IPR011053">
    <property type="entry name" value="Single_hybrid_motif"/>
</dbReference>
<organism evidence="1 2">
    <name type="scientific">Favolaschia claudopus</name>
    <dbReference type="NCBI Taxonomy" id="2862362"/>
    <lineage>
        <taxon>Eukaryota</taxon>
        <taxon>Fungi</taxon>
        <taxon>Dikarya</taxon>
        <taxon>Basidiomycota</taxon>
        <taxon>Agaricomycotina</taxon>
        <taxon>Agaricomycetes</taxon>
        <taxon>Agaricomycetidae</taxon>
        <taxon>Agaricales</taxon>
        <taxon>Marasmiineae</taxon>
        <taxon>Mycenaceae</taxon>
        <taxon>Favolaschia</taxon>
    </lineage>
</organism>
<keyword evidence="2" id="KW-1185">Reference proteome</keyword>
<evidence type="ECO:0000313" key="1">
    <source>
        <dbReference type="EMBL" id="KAK7001658.1"/>
    </source>
</evidence>
<evidence type="ECO:0000313" key="2">
    <source>
        <dbReference type="Proteomes" id="UP001362999"/>
    </source>
</evidence>
<dbReference type="AlphaFoldDB" id="A0AAW0A705"/>
<sequence>MGTAEKERELLTIFQIEGSVEITVALFGNVWKILCKAGDAINSADMTVVILEAMKTEIPVKAGKENVGRTVKGFGAGIREGASGKPGEVLVVLSWIPVDKQGSGWWNLFEIVNKCRLSRFVSETEFLRSENSVLIFLHCFLFACL</sequence>
<reference evidence="1 2" key="1">
    <citation type="journal article" date="2024" name="J Genomics">
        <title>Draft genome sequencing and assembly of Favolaschia claudopus CIRM-BRFM 2984 isolated from oak limbs.</title>
        <authorList>
            <person name="Navarro D."/>
            <person name="Drula E."/>
            <person name="Chaduli D."/>
            <person name="Cazenave R."/>
            <person name="Ahrendt S."/>
            <person name="Wang J."/>
            <person name="Lipzen A."/>
            <person name="Daum C."/>
            <person name="Barry K."/>
            <person name="Grigoriev I.V."/>
            <person name="Favel A."/>
            <person name="Rosso M.N."/>
            <person name="Martin F."/>
        </authorList>
    </citation>
    <scope>NUCLEOTIDE SEQUENCE [LARGE SCALE GENOMIC DNA]</scope>
    <source>
        <strain evidence="1 2">CIRM-BRFM 2984</strain>
    </source>
</reference>
<name>A0AAW0A705_9AGAR</name>
<gene>
    <name evidence="1" type="ORF">R3P38DRAFT_2648953</name>
</gene>
<dbReference type="CDD" id="cd06850">
    <property type="entry name" value="biotinyl_domain"/>
    <property type="match status" value="1"/>
</dbReference>
<accession>A0AAW0A705</accession>
<dbReference type="Gene3D" id="2.40.50.100">
    <property type="match status" value="1"/>
</dbReference>
<comment type="caution">
    <text evidence="1">The sequence shown here is derived from an EMBL/GenBank/DDBJ whole genome shotgun (WGS) entry which is preliminary data.</text>
</comment>
<dbReference type="EMBL" id="JAWWNJ010000082">
    <property type="protein sequence ID" value="KAK7001658.1"/>
    <property type="molecule type" value="Genomic_DNA"/>
</dbReference>
<protein>
    <submittedName>
        <fullName evidence="1">Uncharacterized protein</fullName>
    </submittedName>
</protein>
<dbReference type="SUPFAM" id="SSF51230">
    <property type="entry name" value="Single hybrid motif"/>
    <property type="match status" value="1"/>
</dbReference>